<accession>A0ABS3SGE8</accession>
<keyword evidence="4" id="KW-1185">Reference proteome</keyword>
<keyword evidence="1" id="KW-0472">Membrane</keyword>
<evidence type="ECO:0000256" key="1">
    <source>
        <dbReference type="SAM" id="Phobius"/>
    </source>
</evidence>
<keyword evidence="3" id="KW-0378">Hydrolase</keyword>
<keyword evidence="3" id="KW-0645">Protease</keyword>
<organism evidence="3 4">
    <name type="scientific">Cellulomonas fengjieae</name>
    <dbReference type="NCBI Taxonomy" id="2819978"/>
    <lineage>
        <taxon>Bacteria</taxon>
        <taxon>Bacillati</taxon>
        <taxon>Actinomycetota</taxon>
        <taxon>Actinomycetes</taxon>
        <taxon>Micrococcales</taxon>
        <taxon>Cellulomonadaceae</taxon>
        <taxon>Cellulomonas</taxon>
    </lineage>
</organism>
<evidence type="ECO:0000313" key="4">
    <source>
        <dbReference type="Proteomes" id="UP000678317"/>
    </source>
</evidence>
<dbReference type="EMBL" id="JAGFBM010000003">
    <property type="protein sequence ID" value="MBO3084818.1"/>
    <property type="molecule type" value="Genomic_DNA"/>
</dbReference>
<feature type="transmembrane region" description="Helical" evidence="1">
    <location>
        <begin position="110"/>
        <end position="131"/>
    </location>
</feature>
<dbReference type="Proteomes" id="UP000678317">
    <property type="component" value="Unassembled WGS sequence"/>
</dbReference>
<dbReference type="RefSeq" id="WP_208214600.1">
    <property type="nucleotide sequence ID" value="NZ_CP074404.1"/>
</dbReference>
<feature type="transmembrane region" description="Helical" evidence="1">
    <location>
        <begin position="212"/>
        <end position="245"/>
    </location>
</feature>
<dbReference type="InterPro" id="IPR003675">
    <property type="entry name" value="Rce1/LyrA-like_dom"/>
</dbReference>
<keyword evidence="1" id="KW-1133">Transmembrane helix</keyword>
<evidence type="ECO:0000313" key="3">
    <source>
        <dbReference type="EMBL" id="MBO3084818.1"/>
    </source>
</evidence>
<protein>
    <submittedName>
        <fullName evidence="3">CPBP family intramembrane metalloprotease</fullName>
    </submittedName>
</protein>
<feature type="domain" description="CAAX prenyl protease 2/Lysostaphin resistance protein A-like" evidence="2">
    <location>
        <begin position="161"/>
        <end position="247"/>
    </location>
</feature>
<sequence>MDTLDTLRDLDVPTLTTLVLVALVLVLVATDPLIGRRQHAALVAGMAAAPDADTRDGILRRFYRSWTRQGWLSGAVALAAVLLLPGIGLSDLGLRLPDLGAMTPDAGDHVASTVVGAVVGLALGAGILALVHRRMPLRPRQPVAAVDAMMPVTPAARRGWAGLSLSAGVTEEITYRGLVVLALAVAVPDLPHAGVVVVAALLFGFAHWYQGWLGMVLTGALGAAFTQLYLVTGSILLLMVLHVLIDLRPLLVRPAPAARAEAR</sequence>
<reference evidence="3 4" key="1">
    <citation type="submission" date="2021-03" db="EMBL/GenBank/DDBJ databases">
        <title>novel species in genus Cellulomonas.</title>
        <authorList>
            <person name="Zhang G."/>
        </authorList>
    </citation>
    <scope>NUCLEOTIDE SEQUENCE [LARGE SCALE GENOMIC DNA]</scope>
    <source>
        <strain evidence="4">zg-ZUI188</strain>
    </source>
</reference>
<feature type="transmembrane region" description="Helical" evidence="1">
    <location>
        <begin position="178"/>
        <end position="206"/>
    </location>
</feature>
<keyword evidence="1" id="KW-0812">Transmembrane</keyword>
<keyword evidence="3" id="KW-0482">Metalloprotease</keyword>
<feature type="transmembrane region" description="Helical" evidence="1">
    <location>
        <begin position="70"/>
        <end position="90"/>
    </location>
</feature>
<proteinExistence type="predicted"/>
<evidence type="ECO:0000259" key="2">
    <source>
        <dbReference type="Pfam" id="PF02517"/>
    </source>
</evidence>
<gene>
    <name evidence="3" type="ORF">J4035_09215</name>
</gene>
<comment type="caution">
    <text evidence="3">The sequence shown here is derived from an EMBL/GenBank/DDBJ whole genome shotgun (WGS) entry which is preliminary data.</text>
</comment>
<dbReference type="GO" id="GO:0008237">
    <property type="term" value="F:metallopeptidase activity"/>
    <property type="evidence" value="ECO:0007669"/>
    <property type="project" value="UniProtKB-KW"/>
</dbReference>
<name>A0ABS3SGE8_9CELL</name>
<dbReference type="Pfam" id="PF02517">
    <property type="entry name" value="Rce1-like"/>
    <property type="match status" value="1"/>
</dbReference>
<feature type="transmembrane region" description="Helical" evidence="1">
    <location>
        <begin position="12"/>
        <end position="30"/>
    </location>
</feature>